<feature type="region of interest" description="Disordered" evidence="1">
    <location>
        <begin position="84"/>
        <end position="121"/>
    </location>
</feature>
<comment type="caution">
    <text evidence="3">The sequence shown here is derived from an EMBL/GenBank/DDBJ whole genome shotgun (WGS) entry which is preliminary data.</text>
</comment>
<reference evidence="3 4" key="1">
    <citation type="submission" date="2015-11" db="EMBL/GenBank/DDBJ databases">
        <title>Solirubrum puertoriconensis gen. nov. an environmental bacteria isolated in Puerto Rico.</title>
        <authorList>
            <person name="Cuebas-Irizarry M.F."/>
            <person name="Montalvo-Rodriguez R."/>
        </authorList>
    </citation>
    <scope>NUCLEOTIDE SEQUENCE [LARGE SCALE GENOMIC DNA]</scope>
    <source>
        <strain evidence="3 4">MC1A</strain>
    </source>
</reference>
<dbReference type="Proteomes" id="UP000054223">
    <property type="component" value="Unassembled WGS sequence"/>
</dbReference>
<evidence type="ECO:0000313" key="4">
    <source>
        <dbReference type="Proteomes" id="UP000054223"/>
    </source>
</evidence>
<sequence>MFNQQKTTFDMRKFLLLFLCTLMALVEPAEALAEVALAAVATTEAAAGTAAETTAETLVPSPSYKRYKGNSRRKRGPIAAMKRWVKRRKTRRKIRAASKANPNKGGSRKGVITVDKPVRSK</sequence>
<evidence type="ECO:0000313" key="3">
    <source>
        <dbReference type="EMBL" id="KUG05853.1"/>
    </source>
</evidence>
<proteinExistence type="predicted"/>
<evidence type="ECO:0000256" key="2">
    <source>
        <dbReference type="SAM" id="SignalP"/>
    </source>
</evidence>
<organism evidence="3 4">
    <name type="scientific">Solirubrum puertoriconensis</name>
    <dbReference type="NCBI Taxonomy" id="1751427"/>
    <lineage>
        <taxon>Bacteria</taxon>
        <taxon>Pseudomonadati</taxon>
        <taxon>Bacteroidota</taxon>
        <taxon>Cytophagia</taxon>
        <taxon>Cytophagales</taxon>
    </lineage>
</organism>
<evidence type="ECO:0000256" key="1">
    <source>
        <dbReference type="SAM" id="MobiDB-lite"/>
    </source>
</evidence>
<dbReference type="AlphaFoldDB" id="A0A9X0HH93"/>
<dbReference type="EMBL" id="LNAL01000008">
    <property type="protein sequence ID" value="KUG05853.1"/>
    <property type="molecule type" value="Genomic_DNA"/>
</dbReference>
<accession>A0A9X0HH93</accession>
<keyword evidence="4" id="KW-1185">Reference proteome</keyword>
<feature type="signal peptide" evidence="2">
    <location>
        <begin position="1"/>
        <end position="31"/>
    </location>
</feature>
<gene>
    <name evidence="3" type="ORF">ASU33_00235</name>
</gene>
<name>A0A9X0HH93_SOLP1</name>
<keyword evidence="2" id="KW-0732">Signal</keyword>
<feature type="chain" id="PRO_5040932328" evidence="2">
    <location>
        <begin position="32"/>
        <end position="121"/>
    </location>
</feature>
<feature type="compositionally biased region" description="Basic residues" evidence="1">
    <location>
        <begin position="84"/>
        <end position="96"/>
    </location>
</feature>
<protein>
    <submittedName>
        <fullName evidence="3">Uncharacterized protein</fullName>
    </submittedName>
</protein>